<reference evidence="2" key="1">
    <citation type="journal article" date="2020" name="Stud. Mycol.">
        <title>101 Dothideomycetes genomes: a test case for predicting lifestyles and emergence of pathogens.</title>
        <authorList>
            <person name="Haridas S."/>
            <person name="Albert R."/>
            <person name="Binder M."/>
            <person name="Bloem J."/>
            <person name="Labutti K."/>
            <person name="Salamov A."/>
            <person name="Andreopoulos B."/>
            <person name="Baker S."/>
            <person name="Barry K."/>
            <person name="Bills G."/>
            <person name="Bluhm B."/>
            <person name="Cannon C."/>
            <person name="Castanera R."/>
            <person name="Culley D."/>
            <person name="Daum C."/>
            <person name="Ezra D."/>
            <person name="Gonzalez J."/>
            <person name="Henrissat B."/>
            <person name="Kuo A."/>
            <person name="Liang C."/>
            <person name="Lipzen A."/>
            <person name="Lutzoni F."/>
            <person name="Magnuson J."/>
            <person name="Mondo S."/>
            <person name="Nolan M."/>
            <person name="Ohm R."/>
            <person name="Pangilinan J."/>
            <person name="Park H.-J."/>
            <person name="Ramirez L."/>
            <person name="Alfaro M."/>
            <person name="Sun H."/>
            <person name="Tritt A."/>
            <person name="Yoshinaga Y."/>
            <person name="Zwiers L.-H."/>
            <person name="Turgeon B."/>
            <person name="Goodwin S."/>
            <person name="Spatafora J."/>
            <person name="Crous P."/>
            <person name="Grigoriev I."/>
        </authorList>
    </citation>
    <scope>NUCLEOTIDE SEQUENCE</scope>
    <source>
        <strain evidence="2">CBS 101060</strain>
    </source>
</reference>
<dbReference type="Proteomes" id="UP000799429">
    <property type="component" value="Unassembled WGS sequence"/>
</dbReference>
<evidence type="ECO:0000313" key="3">
    <source>
        <dbReference type="Proteomes" id="UP000799429"/>
    </source>
</evidence>
<dbReference type="AlphaFoldDB" id="A0A9P4S6B5"/>
<dbReference type="EMBL" id="MU006101">
    <property type="protein sequence ID" value="KAF2836941.1"/>
    <property type="molecule type" value="Genomic_DNA"/>
</dbReference>
<evidence type="ECO:0000256" key="1">
    <source>
        <dbReference type="SAM" id="MobiDB-lite"/>
    </source>
</evidence>
<accession>A0A9P4S6B5</accession>
<gene>
    <name evidence="2" type="ORF">M501DRAFT_1059431</name>
</gene>
<evidence type="ECO:0000313" key="2">
    <source>
        <dbReference type="EMBL" id="KAF2836941.1"/>
    </source>
</evidence>
<feature type="region of interest" description="Disordered" evidence="1">
    <location>
        <begin position="44"/>
        <end position="76"/>
    </location>
</feature>
<sequence length="166" mass="18086">MCNGHSSRTSKGGAVAILNIPFHQKISSRSNRDEELQCDILFNNQPSRDADDASTPIRDGPTGATLRFRNSPPKEGTTDRWWVLIHRDGDLRNSGVPDPHPFYSFPILSASPTLSRESGSMERAVTVPDALDLSVGGKGIIGRRVSVVRDLKGKGETLMEGIIGYN</sequence>
<keyword evidence="3" id="KW-1185">Reference proteome</keyword>
<organism evidence="2 3">
    <name type="scientific">Patellaria atrata CBS 101060</name>
    <dbReference type="NCBI Taxonomy" id="1346257"/>
    <lineage>
        <taxon>Eukaryota</taxon>
        <taxon>Fungi</taxon>
        <taxon>Dikarya</taxon>
        <taxon>Ascomycota</taxon>
        <taxon>Pezizomycotina</taxon>
        <taxon>Dothideomycetes</taxon>
        <taxon>Dothideomycetes incertae sedis</taxon>
        <taxon>Patellariales</taxon>
        <taxon>Patellariaceae</taxon>
        <taxon>Patellaria</taxon>
    </lineage>
</organism>
<name>A0A9P4S6B5_9PEZI</name>
<dbReference type="OrthoDB" id="4158189at2759"/>
<proteinExistence type="predicted"/>
<protein>
    <submittedName>
        <fullName evidence="2">Uncharacterized protein</fullName>
    </submittedName>
</protein>
<comment type="caution">
    <text evidence="2">The sequence shown here is derived from an EMBL/GenBank/DDBJ whole genome shotgun (WGS) entry which is preliminary data.</text>
</comment>